<dbReference type="NCBIfam" id="NF041876">
    <property type="entry name" value="EPS_EpsE"/>
    <property type="match status" value="1"/>
</dbReference>
<dbReference type="EMBL" id="JALPRY010000028">
    <property type="protein sequence ID" value="MCK8782456.1"/>
    <property type="molecule type" value="Genomic_DNA"/>
</dbReference>
<feature type="domain" description="Glycosyl transferase family 1" evidence="1">
    <location>
        <begin position="225"/>
        <end position="385"/>
    </location>
</feature>
<accession>A0ABT0IX36</accession>
<dbReference type="RefSeq" id="WP_118852830.1">
    <property type="nucleotide sequence ID" value="NZ_JALPRY010000028.1"/>
</dbReference>
<gene>
    <name evidence="2" type="ORF">M0654_20985</name>
</gene>
<protein>
    <submittedName>
        <fullName evidence="2">Glycosyltransferase family 4 protein</fullName>
    </submittedName>
</protein>
<dbReference type="PANTHER" id="PTHR12526">
    <property type="entry name" value="GLYCOSYLTRANSFERASE"/>
    <property type="match status" value="1"/>
</dbReference>
<dbReference type="CDD" id="cd03801">
    <property type="entry name" value="GT4_PimA-like"/>
    <property type="match status" value="1"/>
</dbReference>
<dbReference type="InterPro" id="IPR001296">
    <property type="entry name" value="Glyco_trans_1"/>
</dbReference>
<evidence type="ECO:0000259" key="1">
    <source>
        <dbReference type="Pfam" id="PF00534"/>
    </source>
</evidence>
<dbReference type="Gene3D" id="3.40.50.2000">
    <property type="entry name" value="Glycogen Phosphorylase B"/>
    <property type="match status" value="2"/>
</dbReference>
<comment type="caution">
    <text evidence="2">The sequence shown here is derived from an EMBL/GenBank/DDBJ whole genome shotgun (WGS) entry which is preliminary data.</text>
</comment>
<organism evidence="2 3">
    <name type="scientific">Neorhizobium turbinariae</name>
    <dbReference type="NCBI Taxonomy" id="2937795"/>
    <lineage>
        <taxon>Bacteria</taxon>
        <taxon>Pseudomonadati</taxon>
        <taxon>Pseudomonadota</taxon>
        <taxon>Alphaproteobacteria</taxon>
        <taxon>Hyphomicrobiales</taxon>
        <taxon>Rhizobiaceae</taxon>
        <taxon>Rhizobium/Agrobacterium group</taxon>
        <taxon>Neorhizobium</taxon>
    </lineage>
</organism>
<keyword evidence="3" id="KW-1185">Reference proteome</keyword>
<evidence type="ECO:0000313" key="2">
    <source>
        <dbReference type="EMBL" id="MCK8782456.1"/>
    </source>
</evidence>
<name>A0ABT0IX36_9HYPH</name>
<dbReference type="PANTHER" id="PTHR12526:SF636">
    <property type="entry name" value="BLL3647 PROTEIN"/>
    <property type="match status" value="1"/>
</dbReference>
<proteinExistence type="predicted"/>
<sequence>MPKRIGFLIPEFPGQTHIFLWREHNALRELDVEAEFVSTSRPPTAISSHAWADEARNATAYLLPINVSDAFLALWDIALAGPARLVKALTAVVGAEARFPLGHLRMLGILLVAGKLIRLARRHKWSHIHVHSCGDAANVAMFGSLLSDIPYSLTLHGPTLEGYGPNQPLKWKHAAFATVISGRLYSDVAMRLRGSVPKEISVAPMGVDLSQIQRNHPYTPWKPGQPCRIFTCGRLNPVKGHDILLQTVDILRKRGIDTRLQIAGEDEQGGSGYRKDLEELIAVKGLGESVELLGAVSETRVRQALEEAHVFALASLNEGISVAIMEAMAMEMPVVVTDVGGNNELIHHRMDAILVRPERPNEMADAIEDVLYNRELAERLRAASRAKISARFHHRISAQALASLLTRCQPAAHLHRKG</sequence>
<reference evidence="2 3" key="1">
    <citation type="submission" date="2022-04" db="EMBL/GenBank/DDBJ databases">
        <title>Rhizobium coralii sp. nov., isolated from coral Turbinaria peltata.</title>
        <authorList>
            <person name="Sun H."/>
        </authorList>
    </citation>
    <scope>NUCLEOTIDE SEQUENCE [LARGE SCALE GENOMIC DNA]</scope>
    <source>
        <strain evidence="2 3">NTR19</strain>
    </source>
</reference>
<evidence type="ECO:0000313" key="3">
    <source>
        <dbReference type="Proteomes" id="UP001202827"/>
    </source>
</evidence>
<dbReference type="SUPFAM" id="SSF53756">
    <property type="entry name" value="UDP-Glycosyltransferase/glycogen phosphorylase"/>
    <property type="match status" value="1"/>
</dbReference>
<dbReference type="Pfam" id="PF00534">
    <property type="entry name" value="Glycos_transf_1"/>
    <property type="match status" value="1"/>
</dbReference>
<dbReference type="Proteomes" id="UP001202827">
    <property type="component" value="Unassembled WGS sequence"/>
</dbReference>